<evidence type="ECO:0000259" key="1">
    <source>
        <dbReference type="PROSITE" id="PS51186"/>
    </source>
</evidence>
<dbReference type="AlphaFoldDB" id="A0AAE8L0C8"/>
<dbReference type="RefSeq" id="WP_034137334.1">
    <property type="nucleotide sequence ID" value="NZ_BAAAEG010000001.1"/>
</dbReference>
<protein>
    <submittedName>
        <fullName evidence="2">Acetyltransferase (GNAT) family protein</fullName>
    </submittedName>
</protein>
<dbReference type="Pfam" id="PF00583">
    <property type="entry name" value="Acetyltransf_1"/>
    <property type="match status" value="1"/>
</dbReference>
<gene>
    <name evidence="2" type="ORF">SAMN04490209_3513</name>
</gene>
<dbReference type="Gene3D" id="3.40.630.30">
    <property type="match status" value="1"/>
</dbReference>
<dbReference type="InterPro" id="IPR000182">
    <property type="entry name" value="GNAT_dom"/>
</dbReference>
<dbReference type="SUPFAM" id="SSF55729">
    <property type="entry name" value="Acyl-CoA N-acyltransferases (Nat)"/>
    <property type="match status" value="1"/>
</dbReference>
<evidence type="ECO:0000313" key="3">
    <source>
        <dbReference type="Proteomes" id="UP000182085"/>
    </source>
</evidence>
<dbReference type="EMBL" id="LT629801">
    <property type="protein sequence ID" value="SDV11771.1"/>
    <property type="molecule type" value="Genomic_DNA"/>
</dbReference>
<dbReference type="PROSITE" id="PS51186">
    <property type="entry name" value="GNAT"/>
    <property type="match status" value="1"/>
</dbReference>
<reference evidence="2 3" key="1">
    <citation type="submission" date="2016-10" db="EMBL/GenBank/DDBJ databases">
        <authorList>
            <person name="Varghese N."/>
            <person name="Submissions S."/>
        </authorList>
    </citation>
    <scope>NUCLEOTIDE SEQUENCE [LARGE SCALE GENOMIC DNA]</scope>
    <source>
        <strain evidence="2 3">BS2777</strain>
    </source>
</reference>
<dbReference type="InterPro" id="IPR016181">
    <property type="entry name" value="Acyl_CoA_acyltransferase"/>
</dbReference>
<feature type="domain" description="N-acetyltransferase" evidence="1">
    <location>
        <begin position="126"/>
        <end position="260"/>
    </location>
</feature>
<proteinExistence type="predicted"/>
<dbReference type="GO" id="GO:0016747">
    <property type="term" value="F:acyltransferase activity, transferring groups other than amino-acyl groups"/>
    <property type="evidence" value="ECO:0007669"/>
    <property type="project" value="InterPro"/>
</dbReference>
<evidence type="ECO:0000313" key="2">
    <source>
        <dbReference type="EMBL" id="SDV11771.1"/>
    </source>
</evidence>
<accession>A0AAE8L0C8</accession>
<dbReference type="Proteomes" id="UP000182085">
    <property type="component" value="Chromosome I"/>
</dbReference>
<dbReference type="CDD" id="cd04301">
    <property type="entry name" value="NAT_SF"/>
    <property type="match status" value="1"/>
</dbReference>
<keyword evidence="3" id="KW-1185">Reference proteome</keyword>
<sequence>MHLDAPCDLHTLYRRTEDYFFALLCLLHRRFSADTCAYFTAQKSSPFNVMFIRVGSHTPDDAMGAALDLMRHTSLEIRAVLHEQKVAALYEVLTSLGFHAAETTTAMVLRLSDFVSLPSERAEQVGLTRDLNEWIVPVGNAFSLAPEVAAHYQARHQQALDTEQALYHFSLSTEGQIRCSLTLSMCEGEARLSDVATLADVRGKGYGTRLIQAALLHAASLGAQRCFLEATASGISVYRKLGFEPLYNCQAFVRGPILPA</sequence>
<organism evidence="2 3">
    <name type="scientific">Pseudomonas rhodesiae</name>
    <dbReference type="NCBI Taxonomy" id="76760"/>
    <lineage>
        <taxon>Bacteria</taxon>
        <taxon>Pseudomonadati</taxon>
        <taxon>Pseudomonadota</taxon>
        <taxon>Gammaproteobacteria</taxon>
        <taxon>Pseudomonadales</taxon>
        <taxon>Pseudomonadaceae</taxon>
        <taxon>Pseudomonas</taxon>
    </lineage>
</organism>
<name>A0AAE8L0C8_9PSED</name>